<comment type="caution">
    <text evidence="2">The sequence shown here is derived from an EMBL/GenBank/DDBJ whole genome shotgun (WGS) entry which is preliminary data.</text>
</comment>
<reference evidence="2 3" key="1">
    <citation type="submission" date="2021-08" db="EMBL/GenBank/DDBJ databases">
        <title>WGS of actinomycetes from Thailand.</title>
        <authorList>
            <person name="Thawai C."/>
        </authorList>
    </citation>
    <scope>NUCLEOTIDE SEQUENCE [LARGE SCALE GENOMIC DNA]</scope>
    <source>
        <strain evidence="2 3">PLK6-54</strain>
    </source>
</reference>
<dbReference type="RefSeq" id="WP_222967899.1">
    <property type="nucleotide sequence ID" value="NZ_JAINZZ010000056.1"/>
</dbReference>
<gene>
    <name evidence="2" type="ORF">K7862_29920</name>
</gene>
<evidence type="ECO:0000256" key="1">
    <source>
        <dbReference type="SAM" id="MobiDB-lite"/>
    </source>
</evidence>
<dbReference type="EMBL" id="JAINZZ010000056">
    <property type="protein sequence ID" value="MBY8881820.1"/>
    <property type="molecule type" value="Genomic_DNA"/>
</dbReference>
<sequence length="67" mass="6785">MSAHDPQDQHHDAPVPPGRPQVSPGAPGDATPSVRDLLASCEAARTVSTPPADTPAPRPASRGQDAA</sequence>
<feature type="region of interest" description="Disordered" evidence="1">
    <location>
        <begin position="1"/>
        <end position="67"/>
    </location>
</feature>
<accession>A0ABS7QHD5</accession>
<evidence type="ECO:0000313" key="3">
    <source>
        <dbReference type="Proteomes" id="UP000778578"/>
    </source>
</evidence>
<organism evidence="2 3">
    <name type="scientific">Actinacidiphila acidipaludis</name>
    <dbReference type="NCBI Taxonomy" id="2873382"/>
    <lineage>
        <taxon>Bacteria</taxon>
        <taxon>Bacillati</taxon>
        <taxon>Actinomycetota</taxon>
        <taxon>Actinomycetes</taxon>
        <taxon>Kitasatosporales</taxon>
        <taxon>Streptomycetaceae</taxon>
        <taxon>Actinacidiphila</taxon>
    </lineage>
</organism>
<name>A0ABS7QHD5_9ACTN</name>
<feature type="compositionally biased region" description="Basic and acidic residues" evidence="1">
    <location>
        <begin position="1"/>
        <end position="13"/>
    </location>
</feature>
<evidence type="ECO:0000313" key="2">
    <source>
        <dbReference type="EMBL" id="MBY8881820.1"/>
    </source>
</evidence>
<protein>
    <submittedName>
        <fullName evidence="2">Uncharacterized protein</fullName>
    </submittedName>
</protein>
<proteinExistence type="predicted"/>
<dbReference type="Proteomes" id="UP000778578">
    <property type="component" value="Unassembled WGS sequence"/>
</dbReference>
<keyword evidence="3" id="KW-1185">Reference proteome</keyword>